<evidence type="ECO:0000256" key="5">
    <source>
        <dbReference type="ARBA" id="ARBA00022857"/>
    </source>
</evidence>
<dbReference type="InterPro" id="IPR036291">
    <property type="entry name" value="NAD(P)-bd_dom_sf"/>
</dbReference>
<dbReference type="PANTHER" id="PTHR44419">
    <property type="entry name" value="PROTOCHLOROPHYLLIDE REDUCTASE C, CHLOROPLASTIC"/>
    <property type="match status" value="1"/>
</dbReference>
<comment type="caution">
    <text evidence="9">The sequence shown here is derived from an EMBL/GenBank/DDBJ whole genome shotgun (WGS) entry which is preliminary data.</text>
</comment>
<evidence type="ECO:0000256" key="1">
    <source>
        <dbReference type="ARBA" id="ARBA00005173"/>
    </source>
</evidence>
<keyword evidence="4" id="KW-0602">Photosynthesis</keyword>
<evidence type="ECO:0000256" key="4">
    <source>
        <dbReference type="ARBA" id="ARBA00022531"/>
    </source>
</evidence>
<comment type="pathway">
    <text evidence="1">Porphyrin-containing compound metabolism; chlorophyll biosynthesis.</text>
</comment>
<dbReference type="InterPro" id="IPR005979">
    <property type="entry name" value="Prochl_reduct"/>
</dbReference>
<evidence type="ECO:0000256" key="3">
    <source>
        <dbReference type="ARBA" id="ARBA00012006"/>
    </source>
</evidence>
<keyword evidence="6" id="KW-0560">Oxidoreductase</keyword>
<organism evidence="9 10">
    <name type="scientific">Chaetoceros tenuissimus</name>
    <dbReference type="NCBI Taxonomy" id="426638"/>
    <lineage>
        <taxon>Eukaryota</taxon>
        <taxon>Sar</taxon>
        <taxon>Stramenopiles</taxon>
        <taxon>Ochrophyta</taxon>
        <taxon>Bacillariophyta</taxon>
        <taxon>Coscinodiscophyceae</taxon>
        <taxon>Chaetocerotophycidae</taxon>
        <taxon>Chaetocerotales</taxon>
        <taxon>Chaetocerotaceae</taxon>
        <taxon>Chaetoceros</taxon>
    </lineage>
</organism>
<dbReference type="EC" id="1.3.1.33" evidence="3"/>
<comment type="similarity">
    <text evidence="2">Belongs to the short-chain dehydrogenases/reductases (SDR) family. POR subfamily.</text>
</comment>
<feature type="signal peptide" evidence="8">
    <location>
        <begin position="1"/>
        <end position="18"/>
    </location>
</feature>
<protein>
    <recommendedName>
        <fullName evidence="3">protochlorophyllide reductase</fullName>
        <ecNumber evidence="3">1.3.1.33</ecNumber>
    </recommendedName>
</protein>
<evidence type="ECO:0000256" key="6">
    <source>
        <dbReference type="ARBA" id="ARBA00023002"/>
    </source>
</evidence>
<dbReference type="Gene3D" id="3.40.50.720">
    <property type="entry name" value="NAD(P)-binding Rossmann-like Domain"/>
    <property type="match status" value="1"/>
</dbReference>
<dbReference type="Proteomes" id="UP001054902">
    <property type="component" value="Unassembled WGS sequence"/>
</dbReference>
<feature type="chain" id="PRO_5042181267" description="protochlorophyllide reductase" evidence="8">
    <location>
        <begin position="19"/>
        <end position="421"/>
    </location>
</feature>
<dbReference type="AlphaFoldDB" id="A0AAD3DBP3"/>
<dbReference type="EMBL" id="BLLK01000074">
    <property type="protein sequence ID" value="GFH61433.1"/>
    <property type="molecule type" value="Genomic_DNA"/>
</dbReference>
<name>A0AAD3DBP3_9STRA</name>
<accession>A0AAD3DBP3</accession>
<dbReference type="PRINTS" id="PR00081">
    <property type="entry name" value="GDHRDH"/>
</dbReference>
<evidence type="ECO:0000313" key="9">
    <source>
        <dbReference type="EMBL" id="GFH61433.1"/>
    </source>
</evidence>
<dbReference type="GO" id="GO:0015979">
    <property type="term" value="P:photosynthesis"/>
    <property type="evidence" value="ECO:0007669"/>
    <property type="project" value="UniProtKB-KW"/>
</dbReference>
<dbReference type="PANTHER" id="PTHR44419:SF19">
    <property type="entry name" value="PROTOCHLOROPHYLLIDE REDUCTASE A, CHLOROPLASTIC"/>
    <property type="match status" value="1"/>
</dbReference>
<evidence type="ECO:0000256" key="2">
    <source>
        <dbReference type="ARBA" id="ARBA00005821"/>
    </source>
</evidence>
<dbReference type="Pfam" id="PF00106">
    <property type="entry name" value="adh_short"/>
    <property type="match status" value="1"/>
</dbReference>
<dbReference type="InterPro" id="IPR002347">
    <property type="entry name" value="SDR_fam"/>
</dbReference>
<keyword evidence="5" id="KW-0521">NADP</keyword>
<gene>
    <name evidence="9" type="ORF">CTEN210_17909</name>
</gene>
<reference evidence="9 10" key="1">
    <citation type="journal article" date="2021" name="Sci. Rep.">
        <title>The genome of the diatom Chaetoceros tenuissimus carries an ancient integrated fragment of an extant virus.</title>
        <authorList>
            <person name="Hongo Y."/>
            <person name="Kimura K."/>
            <person name="Takaki Y."/>
            <person name="Yoshida Y."/>
            <person name="Baba S."/>
            <person name="Kobayashi G."/>
            <person name="Nagasaki K."/>
            <person name="Hano T."/>
            <person name="Tomaru Y."/>
        </authorList>
    </citation>
    <scope>NUCLEOTIDE SEQUENCE [LARGE SCALE GENOMIC DNA]</scope>
    <source>
        <strain evidence="9 10">NIES-3715</strain>
    </source>
</reference>
<proteinExistence type="inferred from homology"/>
<dbReference type="SUPFAM" id="SSF51735">
    <property type="entry name" value="NAD(P)-binding Rossmann-fold domains"/>
    <property type="match status" value="1"/>
</dbReference>
<keyword evidence="7" id="KW-0149">Chlorophyll biosynthesis</keyword>
<dbReference type="GO" id="GO:0015995">
    <property type="term" value="P:chlorophyll biosynthetic process"/>
    <property type="evidence" value="ECO:0007669"/>
    <property type="project" value="UniProtKB-KW"/>
</dbReference>
<keyword evidence="10" id="KW-1185">Reference proteome</keyword>
<evidence type="ECO:0000256" key="8">
    <source>
        <dbReference type="SAM" id="SignalP"/>
    </source>
</evidence>
<keyword evidence="8" id="KW-0732">Signal</keyword>
<dbReference type="GO" id="GO:0016630">
    <property type="term" value="F:protochlorophyllide reductase activity"/>
    <property type="evidence" value="ECO:0007669"/>
    <property type="project" value="UniProtKB-EC"/>
</dbReference>
<evidence type="ECO:0000313" key="10">
    <source>
        <dbReference type="Proteomes" id="UP001054902"/>
    </source>
</evidence>
<sequence>MKSLGTLLVSALMSQALAFSSIKPTISKATLDSSSLFSTPQNEFEPESSSTSSTSLSRRSALSKSAQALATLLVADTVSSSPAFADISYPFTSPKTILITGSNSGIGFDAAERMAKQGHTIILACRSFFKANTAATQISEKLNDPSLKLIPKECDLANLKSVQKLIDDLVADNIKLDALCLNAGIARNTAAKDVARTEQGFELTIGTNHLGHFYLTNQILNNSLLKDGGNIVVTASGVHDPDSPGGAQGSKATLGSLQGLEKAVADGTGQFDMVDGNEFDPDKSYKDSKLCNVFFMRELQKRLDESGKGIKAVAFNPGLIVGTGLFRDQNPIFTRIFDFAATDLLKVGENTHWGGGALEYLTLDSNAIGKGGLYYTSPPGSSKYGDAAFGNQFTITDVSKEAMDSAKGKRLWELSEKLVGL</sequence>
<evidence type="ECO:0000256" key="7">
    <source>
        <dbReference type="ARBA" id="ARBA00023171"/>
    </source>
</evidence>